<dbReference type="EMBL" id="JBIGIC010000010">
    <property type="protein sequence ID" value="MFG6488766.1"/>
    <property type="molecule type" value="Genomic_DNA"/>
</dbReference>
<evidence type="ECO:0000256" key="2">
    <source>
        <dbReference type="SAM" id="Phobius"/>
    </source>
</evidence>
<dbReference type="InterPro" id="IPR012902">
    <property type="entry name" value="N_methyl_site"/>
</dbReference>
<comment type="caution">
    <text evidence="3">The sequence shown here is derived from an EMBL/GenBank/DDBJ whole genome shotgun (WGS) entry which is preliminary data.</text>
</comment>
<dbReference type="NCBIfam" id="TIGR02532">
    <property type="entry name" value="IV_pilin_GFxxxE"/>
    <property type="match status" value="1"/>
</dbReference>
<dbReference type="Gene3D" id="3.30.700.10">
    <property type="entry name" value="Glycoprotein, Type 4 Pilin"/>
    <property type="match status" value="1"/>
</dbReference>
<organism evidence="3 4">
    <name type="scientific">Pelomonas candidula</name>
    <dbReference type="NCBI Taxonomy" id="3299025"/>
    <lineage>
        <taxon>Bacteria</taxon>
        <taxon>Pseudomonadati</taxon>
        <taxon>Pseudomonadota</taxon>
        <taxon>Betaproteobacteria</taxon>
        <taxon>Burkholderiales</taxon>
        <taxon>Sphaerotilaceae</taxon>
        <taxon>Roseateles</taxon>
    </lineage>
</organism>
<evidence type="ECO:0000313" key="3">
    <source>
        <dbReference type="EMBL" id="MFG6488766.1"/>
    </source>
</evidence>
<keyword evidence="1" id="KW-0488">Methylation</keyword>
<keyword evidence="4" id="KW-1185">Reference proteome</keyword>
<accession>A0ABW7HFT0</accession>
<dbReference type="Pfam" id="PF07963">
    <property type="entry name" value="N_methyl"/>
    <property type="match status" value="1"/>
</dbReference>
<dbReference type="PANTHER" id="PTHR30093">
    <property type="entry name" value="GENERAL SECRETION PATHWAY PROTEIN G"/>
    <property type="match status" value="1"/>
</dbReference>
<dbReference type="InterPro" id="IPR045584">
    <property type="entry name" value="Pilin-like"/>
</dbReference>
<evidence type="ECO:0000313" key="4">
    <source>
        <dbReference type="Proteomes" id="UP001606134"/>
    </source>
</evidence>
<dbReference type="SUPFAM" id="SSF54523">
    <property type="entry name" value="Pili subunits"/>
    <property type="match status" value="1"/>
</dbReference>
<dbReference type="PRINTS" id="PR00813">
    <property type="entry name" value="BCTERIALGSPG"/>
</dbReference>
<dbReference type="InterPro" id="IPR000983">
    <property type="entry name" value="Bac_GSPG_pilin"/>
</dbReference>
<name>A0ABW7HFT0_9BURK</name>
<feature type="transmembrane region" description="Helical" evidence="2">
    <location>
        <begin position="12"/>
        <end position="32"/>
    </location>
</feature>
<protein>
    <submittedName>
        <fullName evidence="3">Type II secretion system protein</fullName>
    </submittedName>
</protein>
<proteinExistence type="predicted"/>
<keyword evidence="2" id="KW-0812">Transmembrane</keyword>
<dbReference type="Proteomes" id="UP001606134">
    <property type="component" value="Unassembled WGS sequence"/>
</dbReference>
<reference evidence="3 4" key="1">
    <citation type="submission" date="2024-08" db="EMBL/GenBank/DDBJ databases">
        <authorList>
            <person name="Lu H."/>
        </authorList>
    </citation>
    <scope>NUCLEOTIDE SEQUENCE [LARGE SCALE GENOMIC DNA]</scope>
    <source>
        <strain evidence="3 4">BYS78W</strain>
    </source>
</reference>
<evidence type="ECO:0000256" key="1">
    <source>
        <dbReference type="ARBA" id="ARBA00022481"/>
    </source>
</evidence>
<gene>
    <name evidence="3" type="ORF">ACG04R_18925</name>
</gene>
<dbReference type="PANTHER" id="PTHR30093:SF47">
    <property type="entry name" value="TYPE IV PILUS NON-CORE MINOR PILIN PILE"/>
    <property type="match status" value="1"/>
</dbReference>
<dbReference type="RefSeq" id="WP_394414318.1">
    <property type="nucleotide sequence ID" value="NZ_JBIGIC010000010.1"/>
</dbReference>
<keyword evidence="2" id="KW-0472">Membrane</keyword>
<sequence length="128" mass="14353">MRPPQRPGRGFTVIELIVVLAVIGLLLSIVAPRYARHVDRSRETVLRQNLAAVRDAIDKFYADRGRYPADLDELARERYLREVPMDPITDRRDSWLVQAPRAPQQGGVFEVHSGAGGQASDGTPYASW</sequence>
<keyword evidence="2" id="KW-1133">Transmembrane helix</keyword>